<protein>
    <submittedName>
        <fullName evidence="10">Uncharacterized protein</fullName>
    </submittedName>
</protein>
<evidence type="ECO:0000256" key="1">
    <source>
        <dbReference type="ARBA" id="ARBA00004325"/>
    </source>
</evidence>
<reference evidence="10" key="1">
    <citation type="submission" date="2020-05" db="EMBL/GenBank/DDBJ databases">
        <title>WGS assembly of Corymbia citriodora subspecies variegata.</title>
        <authorList>
            <person name="Barry K."/>
            <person name="Hundley H."/>
            <person name="Shu S."/>
            <person name="Jenkins J."/>
            <person name="Grimwood J."/>
            <person name="Baten A."/>
        </authorList>
    </citation>
    <scope>NUCLEOTIDE SEQUENCE</scope>
    <source>
        <strain evidence="10">CV2-018</strain>
    </source>
</reference>
<accession>A0A8T0CEZ7</accession>
<dbReference type="GO" id="GO:0015986">
    <property type="term" value="P:proton motive force-driven ATP synthesis"/>
    <property type="evidence" value="ECO:0007669"/>
    <property type="project" value="InterPro"/>
</dbReference>
<dbReference type="GO" id="GO:0045259">
    <property type="term" value="C:proton-transporting ATP synthase complex"/>
    <property type="evidence" value="ECO:0007669"/>
    <property type="project" value="UniProtKB-KW"/>
</dbReference>
<evidence type="ECO:0000256" key="8">
    <source>
        <dbReference type="ARBA" id="ARBA00023136"/>
    </source>
</evidence>
<dbReference type="AlphaFoldDB" id="A0A8T0CEZ7"/>
<keyword evidence="7" id="KW-0496">Mitochondrion</keyword>
<keyword evidence="4" id="KW-0138">CF(0)</keyword>
<dbReference type="GO" id="GO:0031966">
    <property type="term" value="C:mitochondrial membrane"/>
    <property type="evidence" value="ECO:0007669"/>
    <property type="project" value="UniProtKB-SubCell"/>
</dbReference>
<evidence type="ECO:0000256" key="3">
    <source>
        <dbReference type="ARBA" id="ARBA00022448"/>
    </source>
</evidence>
<keyword evidence="5" id="KW-0375">Hydrogen ion transport</keyword>
<evidence type="ECO:0000256" key="4">
    <source>
        <dbReference type="ARBA" id="ARBA00022547"/>
    </source>
</evidence>
<keyword evidence="3" id="KW-0813">Transport</keyword>
<evidence type="ECO:0000256" key="7">
    <source>
        <dbReference type="ARBA" id="ARBA00023128"/>
    </source>
</evidence>
<keyword evidence="11" id="KW-1185">Reference proteome</keyword>
<dbReference type="OrthoDB" id="437at2759"/>
<keyword evidence="9" id="KW-0066">ATP synthesis</keyword>
<evidence type="ECO:0000256" key="6">
    <source>
        <dbReference type="ARBA" id="ARBA00023065"/>
    </source>
</evidence>
<evidence type="ECO:0000256" key="5">
    <source>
        <dbReference type="ARBA" id="ARBA00022781"/>
    </source>
</evidence>
<gene>
    <name evidence="10" type="ORF">BT93_L5570</name>
</gene>
<dbReference type="Gramene" id="rna-gnl|WGS:JABURB|Cocit.L5570.1">
    <property type="protein sequence ID" value="cds-KAF7846021.1"/>
    <property type="gene ID" value="gene-BT93_L5570"/>
</dbReference>
<evidence type="ECO:0000256" key="2">
    <source>
        <dbReference type="ARBA" id="ARBA00005699"/>
    </source>
</evidence>
<proteinExistence type="inferred from homology"/>
<comment type="similarity">
    <text evidence="2">Belongs to the ATPase g subunit family.</text>
</comment>
<keyword evidence="6" id="KW-0406">Ion transport</keyword>
<organism evidence="10 11">
    <name type="scientific">Corymbia citriodora subsp. variegata</name>
    <dbReference type="NCBI Taxonomy" id="360336"/>
    <lineage>
        <taxon>Eukaryota</taxon>
        <taxon>Viridiplantae</taxon>
        <taxon>Streptophyta</taxon>
        <taxon>Embryophyta</taxon>
        <taxon>Tracheophyta</taxon>
        <taxon>Spermatophyta</taxon>
        <taxon>Magnoliopsida</taxon>
        <taxon>eudicotyledons</taxon>
        <taxon>Gunneridae</taxon>
        <taxon>Pentapetalae</taxon>
        <taxon>rosids</taxon>
        <taxon>malvids</taxon>
        <taxon>Myrtales</taxon>
        <taxon>Myrtaceae</taxon>
        <taxon>Myrtoideae</taxon>
        <taxon>Eucalypteae</taxon>
        <taxon>Corymbia</taxon>
    </lineage>
</organism>
<dbReference type="InterPro" id="IPR006808">
    <property type="entry name" value="ATP_synth_F0_gsu_mt"/>
</dbReference>
<evidence type="ECO:0000256" key="9">
    <source>
        <dbReference type="ARBA" id="ARBA00023310"/>
    </source>
</evidence>
<dbReference type="EMBL" id="MU096375">
    <property type="protein sequence ID" value="KAF7846021.1"/>
    <property type="molecule type" value="Genomic_DNA"/>
</dbReference>
<evidence type="ECO:0000313" key="11">
    <source>
        <dbReference type="Proteomes" id="UP000806378"/>
    </source>
</evidence>
<sequence>MSLCVPLRFRSFAMSLAASRMLLRRPQIGRVAIRHASTTSEVASKTASKAKEVANSATSSASQGLSKVSGAAESSLSKAGSAASSTVNSITGTTGKLIGYVQAMIPPTIYYSRVGLELARLVARGQKMSPPNMASFQSYGQRVMNAARNPLAQGPSDPSQAVSSVLRMDSKQLAVAGVVAAEVIGFFTVGECIGRMKFIGYRSSAPAHH</sequence>
<dbReference type="Pfam" id="PF04718">
    <property type="entry name" value="ATP-synt_G"/>
    <property type="match status" value="1"/>
</dbReference>
<dbReference type="Proteomes" id="UP000806378">
    <property type="component" value="Unassembled WGS sequence"/>
</dbReference>
<dbReference type="GO" id="GO:0015078">
    <property type="term" value="F:proton transmembrane transporter activity"/>
    <property type="evidence" value="ECO:0007669"/>
    <property type="project" value="InterPro"/>
</dbReference>
<keyword evidence="8" id="KW-0472">Membrane</keyword>
<name>A0A8T0CEZ7_CORYI</name>
<evidence type="ECO:0000313" key="10">
    <source>
        <dbReference type="EMBL" id="KAF7846021.1"/>
    </source>
</evidence>
<comment type="caution">
    <text evidence="10">The sequence shown here is derived from an EMBL/GenBank/DDBJ whole genome shotgun (WGS) entry which is preliminary data.</text>
</comment>
<comment type="subcellular location">
    <subcellularLocation>
        <location evidence="1">Mitochondrion membrane</location>
    </subcellularLocation>
</comment>